<keyword evidence="6 11" id="KW-0472">Membrane</keyword>
<evidence type="ECO:0000256" key="6">
    <source>
        <dbReference type="ARBA" id="ARBA00023136"/>
    </source>
</evidence>
<evidence type="ECO:0000259" key="12">
    <source>
        <dbReference type="PROSITE" id="PS50859"/>
    </source>
</evidence>
<reference evidence="14" key="1">
    <citation type="journal article" date="2021" name="Proc. Natl. Acad. Sci. U.S.A.">
        <title>Three genomes in the algal genus Volvox reveal the fate of a haploid sex-determining region after a transition to homothallism.</title>
        <authorList>
            <person name="Yamamoto K."/>
            <person name="Hamaji T."/>
            <person name="Kawai-Toyooka H."/>
            <person name="Matsuzaki R."/>
            <person name="Takahashi F."/>
            <person name="Nishimura Y."/>
            <person name="Kawachi M."/>
            <person name="Noguchi H."/>
            <person name="Minakuchi Y."/>
            <person name="Umen J.G."/>
            <person name="Toyoda A."/>
            <person name="Nozaki H."/>
        </authorList>
    </citation>
    <scope>NUCLEOTIDE SEQUENCE</scope>
    <source>
        <strain evidence="14">NIES-3786</strain>
    </source>
</reference>
<accession>A0A8J4CPP9</accession>
<comment type="subcellular location">
    <subcellularLocation>
        <location evidence="8">Endomembrane system</location>
        <topology evidence="8">Single-pass type IV membrane protein</topology>
    </subcellularLocation>
</comment>
<feature type="non-terminal residue" evidence="14">
    <location>
        <position position="270"/>
    </location>
</feature>
<feature type="domain" description="V-SNARE coiled-coil homology" evidence="13">
    <location>
        <begin position="175"/>
        <end position="235"/>
    </location>
</feature>
<evidence type="ECO:0000259" key="13">
    <source>
        <dbReference type="PROSITE" id="PS50892"/>
    </source>
</evidence>
<keyword evidence="3 11" id="KW-0812">Transmembrane</keyword>
<dbReference type="PROSITE" id="PS00417">
    <property type="entry name" value="SYNAPTOBREVIN"/>
    <property type="match status" value="1"/>
</dbReference>
<evidence type="ECO:0000313" key="14">
    <source>
        <dbReference type="EMBL" id="GIL86021.1"/>
    </source>
</evidence>
<dbReference type="PANTHER" id="PTHR21136">
    <property type="entry name" value="SNARE PROTEINS"/>
    <property type="match status" value="1"/>
</dbReference>
<dbReference type="Gene3D" id="1.20.5.110">
    <property type="match status" value="1"/>
</dbReference>
<dbReference type="Pfam" id="PF13774">
    <property type="entry name" value="Longin"/>
    <property type="match status" value="1"/>
</dbReference>
<evidence type="ECO:0000256" key="1">
    <source>
        <dbReference type="ARBA" id="ARBA00008025"/>
    </source>
</evidence>
<comment type="caution">
    <text evidence="14">The sequence shown here is derived from an EMBL/GenBank/DDBJ whole genome shotgun (WGS) entry which is preliminary data.</text>
</comment>
<evidence type="ECO:0000256" key="9">
    <source>
        <dbReference type="PROSITE-ProRule" id="PRU00290"/>
    </source>
</evidence>
<evidence type="ECO:0000256" key="8">
    <source>
        <dbReference type="ARBA" id="ARBA00046280"/>
    </source>
</evidence>
<dbReference type="GO" id="GO:0012505">
    <property type="term" value="C:endomembrane system"/>
    <property type="evidence" value="ECO:0007669"/>
    <property type="project" value="UniProtKB-SubCell"/>
</dbReference>
<keyword evidence="15" id="KW-1185">Reference proteome</keyword>
<dbReference type="InterPro" id="IPR001388">
    <property type="entry name" value="Synaptobrevin-like"/>
</dbReference>
<keyword evidence="5 11" id="KW-1133">Transmembrane helix</keyword>
<dbReference type="SUPFAM" id="SSF58038">
    <property type="entry name" value="SNARE fusion complex"/>
    <property type="match status" value="1"/>
</dbReference>
<feature type="transmembrane region" description="Helical" evidence="11">
    <location>
        <begin position="241"/>
        <end position="263"/>
    </location>
</feature>
<organism evidence="14 15">
    <name type="scientific">Volvox reticuliferus</name>
    <dbReference type="NCBI Taxonomy" id="1737510"/>
    <lineage>
        <taxon>Eukaryota</taxon>
        <taxon>Viridiplantae</taxon>
        <taxon>Chlorophyta</taxon>
        <taxon>core chlorophytes</taxon>
        <taxon>Chlorophyceae</taxon>
        <taxon>CS clade</taxon>
        <taxon>Chlamydomonadales</taxon>
        <taxon>Volvocaceae</taxon>
        <taxon>Volvox</taxon>
    </lineage>
</organism>
<dbReference type="SUPFAM" id="SSF64356">
    <property type="entry name" value="SNARE-like"/>
    <property type="match status" value="1"/>
</dbReference>
<comment type="function">
    <text evidence="7">Involved in the targeting and/or fusion of transport vesicles to their target membrane.</text>
</comment>
<dbReference type="PANTHER" id="PTHR21136:SF168">
    <property type="entry name" value="VESICLE-ASSOCIATED MEMBRANE PROTEIN 9"/>
    <property type="match status" value="1"/>
</dbReference>
<dbReference type="OrthoDB" id="248747at2759"/>
<keyword evidence="4" id="KW-0653">Protein transport</keyword>
<gene>
    <name evidence="14" type="ORF">Vretifemale_14297</name>
</gene>
<dbReference type="EMBL" id="BNCP01000034">
    <property type="protein sequence ID" value="GIL86021.1"/>
    <property type="molecule type" value="Genomic_DNA"/>
</dbReference>
<evidence type="ECO:0000256" key="4">
    <source>
        <dbReference type="ARBA" id="ARBA00022927"/>
    </source>
</evidence>
<dbReference type="InterPro" id="IPR010908">
    <property type="entry name" value="Longin_dom"/>
</dbReference>
<dbReference type="SMART" id="SM01270">
    <property type="entry name" value="Longin"/>
    <property type="match status" value="1"/>
</dbReference>
<dbReference type="InterPro" id="IPR042855">
    <property type="entry name" value="V_SNARE_CC"/>
</dbReference>
<dbReference type="Gene3D" id="3.30.450.50">
    <property type="entry name" value="Longin domain"/>
    <property type="match status" value="1"/>
</dbReference>
<dbReference type="InterPro" id="IPR011012">
    <property type="entry name" value="Longin-like_dom_sf"/>
</dbReference>
<sequence length="270" mass="31089">DYKSCHCLLLLTPQLNKAIEFACLQFLSSTIPHPHTHLAHLHPRLLGFKMPLIYAFVARETTVLAEYTPYSGNFNTVAIECLQKLTNPESKFTIACDRHTFNFLVHNDYTFCVVADEAYGRQIPFAFLERVRDEFEARYADKALTAAAHSMDRTFGPRLKNHMEYCMEHPEEISKIAAVQKKVNEVKDVMVENIEKVLERGEKIELLVDKTDDLRNQAEQFQRKGRQLRSKLWWQNCRIKLLVLLAVLVLGVVIFLLACFTGGNNCVKKD</sequence>
<dbReference type="PROSITE" id="PS50859">
    <property type="entry name" value="LONGIN"/>
    <property type="match status" value="1"/>
</dbReference>
<dbReference type="PROSITE" id="PS50892">
    <property type="entry name" value="V_SNARE"/>
    <property type="match status" value="1"/>
</dbReference>
<keyword evidence="9 10" id="KW-0175">Coiled coil</keyword>
<dbReference type="CDD" id="cd14824">
    <property type="entry name" value="Longin"/>
    <property type="match status" value="1"/>
</dbReference>
<evidence type="ECO:0000256" key="2">
    <source>
        <dbReference type="ARBA" id="ARBA00022448"/>
    </source>
</evidence>
<evidence type="ECO:0000256" key="5">
    <source>
        <dbReference type="ARBA" id="ARBA00022989"/>
    </source>
</evidence>
<evidence type="ECO:0000256" key="11">
    <source>
        <dbReference type="SAM" id="Phobius"/>
    </source>
</evidence>
<dbReference type="InterPro" id="IPR051097">
    <property type="entry name" value="Synaptobrevin-like_transport"/>
</dbReference>
<dbReference type="GO" id="GO:0016192">
    <property type="term" value="P:vesicle-mediated transport"/>
    <property type="evidence" value="ECO:0007669"/>
    <property type="project" value="InterPro"/>
</dbReference>
<proteinExistence type="inferred from homology"/>
<dbReference type="AlphaFoldDB" id="A0A8J4CPP9"/>
<feature type="coiled-coil region" evidence="10">
    <location>
        <begin position="204"/>
        <end position="231"/>
    </location>
</feature>
<dbReference type="GO" id="GO:0005737">
    <property type="term" value="C:cytoplasm"/>
    <property type="evidence" value="ECO:0007669"/>
    <property type="project" value="UniProtKB-ARBA"/>
</dbReference>
<evidence type="ECO:0000256" key="3">
    <source>
        <dbReference type="ARBA" id="ARBA00022692"/>
    </source>
</evidence>
<dbReference type="GO" id="GO:0016020">
    <property type="term" value="C:membrane"/>
    <property type="evidence" value="ECO:0007669"/>
    <property type="project" value="InterPro"/>
</dbReference>
<dbReference type="Proteomes" id="UP000747110">
    <property type="component" value="Unassembled WGS sequence"/>
</dbReference>
<evidence type="ECO:0000313" key="15">
    <source>
        <dbReference type="Proteomes" id="UP000747110"/>
    </source>
</evidence>
<dbReference type="PRINTS" id="PR00219">
    <property type="entry name" value="SYNAPTOBREVN"/>
</dbReference>
<name>A0A8J4CPP9_9CHLO</name>
<keyword evidence="2" id="KW-0813">Transport</keyword>
<evidence type="ECO:0000256" key="7">
    <source>
        <dbReference type="ARBA" id="ARBA00037493"/>
    </source>
</evidence>
<dbReference type="Pfam" id="PF00957">
    <property type="entry name" value="Synaptobrevin"/>
    <property type="match status" value="1"/>
</dbReference>
<protein>
    <submittedName>
        <fullName evidence="14">Uncharacterized protein</fullName>
    </submittedName>
</protein>
<dbReference type="FunFam" id="1.20.5.110:FF:000004">
    <property type="entry name" value="Vesicle-associated membrane protein 7"/>
    <property type="match status" value="1"/>
</dbReference>
<comment type="similarity">
    <text evidence="1">Belongs to the synaptobrevin family.</text>
</comment>
<evidence type="ECO:0000256" key="10">
    <source>
        <dbReference type="SAM" id="Coils"/>
    </source>
</evidence>
<feature type="domain" description="Longin" evidence="12">
    <location>
        <begin position="56"/>
        <end position="159"/>
    </location>
</feature>
<dbReference type="FunFam" id="3.30.450.50:FF:000014">
    <property type="entry name" value="vesicle-associated membrane protein 727"/>
    <property type="match status" value="1"/>
</dbReference>
<dbReference type="CDD" id="cd15843">
    <property type="entry name" value="R-SNARE"/>
    <property type="match status" value="1"/>
</dbReference>
<dbReference type="GO" id="GO:0015031">
    <property type="term" value="P:protein transport"/>
    <property type="evidence" value="ECO:0007669"/>
    <property type="project" value="UniProtKB-KW"/>
</dbReference>